<feature type="region of interest" description="Disordered" evidence="1">
    <location>
        <begin position="142"/>
        <end position="165"/>
    </location>
</feature>
<sequence length="1580" mass="178078">MRPKASEIEFQKHREELIALSVKRAKKTHIPQALVAFVAPPLMGNDDYDKMDIVELGDEWPMEIGRGSDLAAEKYIGAQMEEGSEDELSANVPVFGDKKGIATPKGGIRGKNITSGNTQGAKKPGTRRLIPFGGTTAALIDSSKALTPHPRAPRSHLSHSTTRKGDDVDQLVNKAFIHDTLDQFMKRTEAALLDATEKRFEQFTNQFNAIERQQNATLDTVKLLAVLAAQRTSACIFCKQKIWGDMSSQERWNHMQEHITERLHVPKTVLDPNLEVSKEDIERLKLPLIFCDPTTKQHITVDDDYRREYLQSARTFVHNDLRRACHHCQASFDEDFEKRRELPHYQSHTACSDTHRFYCPKTERHGFEGYNDLGLNQIDLKGDTVRLPGEAKVIGMSDEDNALAAMRRAFAGIGNTPVLPLLKKKSGNCEAEKKRIKKGKDDGSTKGKAKKPEAPMKEKELQPPKTTTVEVIGALIPVTETSCSKSSPSNNADPKASGTEAQQPQTPDSSKPTNPPATANTLSKKQKLKSSVKPSQKKSKSKPASRSPTSKPSLRPKVTTPYVVEIIDQTNSATKEEDCNLYVPSENPACALLAVPAPDDSEVGDDNQGRDDDDESGDSKDGDSDSNDGDDSGGSRGGSGGSAGSAGSSGDDGGAGQGQQQGEGCSSPNLEHGDHTNNQDPHIDGDNQDPPATTYSQNGDKIYGINPEQLKYERKVLEKYKKQHRAYLKEKEKQKSQFPEAPLTLQGCDMFGHAWDLWRAPTKEGSRWATWVFFPHDGYPRDRILDPYCLPTEERYYLMTFSLEEVKQNEEVVLHWMIPCPWPVNEEGDTVHDPSVEDGKYLMNMTLLARISNNVTDGDYRTQFLENFIWFLGILEFDYQHSENWYRKSSTVGHKKWEPPTKAWKRFEYAKWWEMKNEWPRARVWIFRFIRHFRCLGFGHELAVFYSAYLLPKLCNLETGKDMVEDGGNWADLYWMVIYGDHGKYQHFNLETMKYHGFQGSRHRRDEFGWRFGTPLDSIPRVMEYYDHGRALQRRLDQYGVKPKPKESWEPFYHHFLQPGEPVHPLHYDKDQYLEQMNSMCNPVDEEVLVEWEAEKLMQQLDAPLDEKDILKTPTMPPGIFNEIFNCAPVVLMYSKATDDENENTDSILIATEREEVQPAGVSGETSFVEAVSRMDLNDQPTHTDLNGKPPYLFSLDLETVDNAQKVGYEVNFPDSSSRQVTWKPDNEIEDTHQLPVNELLESSHSDAEYIHHQATPAPETGRPPEAQHTEMMEFEQGSPGWDISYESPDYDESQSPSEGNWDQYGNSYFNSHRPRSFSSSPSATLSRSPSRSRSISPYPSPSNYPSNSPTTTVRESDCSYDSSTLPVSSDCEPESTPTPLPSPSRAGSVGFYHNIPAAASQLHITPLRSARGRSSSRVRLDQPDLSAYAKTHSLNTGIQDPAPTAGRKRHWWPDDADDEVDNTQQCHTAINDVDEEEHEKRKKRRRKMKTPSLAYGKSRTRKTQGRGQTQEASRLKNVSSMSYSAPPKTRRVWREIDEDNEEGGVRLMEEEGNYGNGDPQSGLGKVIGGVLNFLSPRKK</sequence>
<feature type="region of interest" description="Disordered" evidence="1">
    <location>
        <begin position="101"/>
        <end position="128"/>
    </location>
</feature>
<protein>
    <submittedName>
        <fullName evidence="2">Uncharacterized protein</fullName>
    </submittedName>
</protein>
<proteinExistence type="predicted"/>
<feature type="compositionally biased region" description="Polar residues" evidence="1">
    <location>
        <begin position="690"/>
        <end position="699"/>
    </location>
</feature>
<feature type="compositionally biased region" description="Polar residues" evidence="1">
    <location>
        <begin position="499"/>
        <end position="522"/>
    </location>
</feature>
<feature type="compositionally biased region" description="Gly residues" evidence="1">
    <location>
        <begin position="650"/>
        <end position="661"/>
    </location>
</feature>
<feature type="compositionally biased region" description="Basic residues" evidence="1">
    <location>
        <begin position="1481"/>
        <end position="1490"/>
    </location>
</feature>
<dbReference type="Proteomes" id="UP000298138">
    <property type="component" value="Unassembled WGS sequence"/>
</dbReference>
<keyword evidence="3" id="KW-1185">Reference proteome</keyword>
<feature type="region of interest" description="Disordered" evidence="1">
    <location>
        <begin position="591"/>
        <end position="707"/>
    </location>
</feature>
<feature type="compositionally biased region" description="Low complexity" evidence="1">
    <location>
        <begin position="544"/>
        <end position="553"/>
    </location>
</feature>
<feature type="compositionally biased region" description="Polar residues" evidence="1">
    <location>
        <begin position="1294"/>
        <end position="1311"/>
    </location>
</feature>
<feature type="compositionally biased region" description="Basic residues" evidence="1">
    <location>
        <begin position="524"/>
        <end position="543"/>
    </location>
</feature>
<organism evidence="2 3">
    <name type="scientific">Ascodesmis nigricans</name>
    <dbReference type="NCBI Taxonomy" id="341454"/>
    <lineage>
        <taxon>Eukaryota</taxon>
        <taxon>Fungi</taxon>
        <taxon>Dikarya</taxon>
        <taxon>Ascomycota</taxon>
        <taxon>Pezizomycotina</taxon>
        <taxon>Pezizomycetes</taxon>
        <taxon>Pezizales</taxon>
        <taxon>Ascodesmidaceae</taxon>
        <taxon>Ascodesmis</taxon>
    </lineage>
</organism>
<feature type="compositionally biased region" description="Polar residues" evidence="1">
    <location>
        <begin position="1506"/>
        <end position="1524"/>
    </location>
</feature>
<feature type="compositionally biased region" description="Acidic residues" evidence="1">
    <location>
        <begin position="599"/>
        <end position="616"/>
    </location>
</feature>
<feature type="region of interest" description="Disordered" evidence="1">
    <location>
        <begin position="1428"/>
        <end position="1536"/>
    </location>
</feature>
<feature type="compositionally biased region" description="Basic and acidic residues" evidence="1">
    <location>
        <begin position="671"/>
        <end position="685"/>
    </location>
</feature>
<evidence type="ECO:0000313" key="3">
    <source>
        <dbReference type="Proteomes" id="UP000298138"/>
    </source>
</evidence>
<feature type="region of interest" description="Disordered" evidence="1">
    <location>
        <begin position="480"/>
        <end position="562"/>
    </location>
</feature>
<accession>A0A4S2MYY7</accession>
<feature type="compositionally biased region" description="Basic and acidic residues" evidence="1">
    <location>
        <begin position="439"/>
        <end position="462"/>
    </location>
</feature>
<name>A0A4S2MYY7_9PEZI</name>
<dbReference type="InParanoid" id="A0A4S2MYY7"/>
<gene>
    <name evidence="2" type="ORF">EX30DRAFT_239333</name>
</gene>
<feature type="compositionally biased region" description="Polar residues" evidence="1">
    <location>
        <begin position="480"/>
        <end position="492"/>
    </location>
</feature>
<reference evidence="2 3" key="1">
    <citation type="submission" date="2019-04" db="EMBL/GenBank/DDBJ databases">
        <title>Comparative genomics and transcriptomics to analyze fruiting body development in filamentous ascomycetes.</title>
        <authorList>
            <consortium name="DOE Joint Genome Institute"/>
            <person name="Lutkenhaus R."/>
            <person name="Traeger S."/>
            <person name="Breuer J."/>
            <person name="Kuo A."/>
            <person name="Lipzen A."/>
            <person name="Pangilinan J."/>
            <person name="Dilworth D."/>
            <person name="Sandor L."/>
            <person name="Poggeler S."/>
            <person name="Barry K."/>
            <person name="Grigoriev I.V."/>
            <person name="Nowrousian M."/>
        </authorList>
    </citation>
    <scope>NUCLEOTIDE SEQUENCE [LARGE SCALE GENOMIC DNA]</scope>
    <source>
        <strain evidence="2 3">CBS 389.68</strain>
    </source>
</reference>
<feature type="region of interest" description="Disordered" evidence="1">
    <location>
        <begin position="426"/>
        <end position="468"/>
    </location>
</feature>
<dbReference type="EMBL" id="ML220117">
    <property type="protein sequence ID" value="TGZ81907.1"/>
    <property type="molecule type" value="Genomic_DNA"/>
</dbReference>
<evidence type="ECO:0000256" key="1">
    <source>
        <dbReference type="SAM" id="MobiDB-lite"/>
    </source>
</evidence>
<feature type="compositionally biased region" description="Low complexity" evidence="1">
    <location>
        <begin position="1317"/>
        <end position="1350"/>
    </location>
</feature>
<feature type="compositionally biased region" description="Gly residues" evidence="1">
    <location>
        <begin position="632"/>
        <end position="644"/>
    </location>
</feature>
<feature type="region of interest" description="Disordered" evidence="1">
    <location>
        <begin position="1279"/>
        <end position="1388"/>
    </location>
</feature>
<evidence type="ECO:0000313" key="2">
    <source>
        <dbReference type="EMBL" id="TGZ81907.1"/>
    </source>
</evidence>